<keyword evidence="4" id="KW-0808">Transferase</keyword>
<keyword evidence="7" id="KW-1133">Transmembrane helix</keyword>
<dbReference type="GO" id="GO:0008373">
    <property type="term" value="F:sialyltransferase activity"/>
    <property type="evidence" value="ECO:0007669"/>
    <property type="project" value="InterPro"/>
</dbReference>
<dbReference type="PANTHER" id="PTHR13713:SF92">
    <property type="entry name" value="CMP-N-ACETYLNEURAMINATE-BETA-1,4-GALACTOSIDE ALPHA-2,3-SIALYLTRANSFERASE-LIKE ISOFORM X1"/>
    <property type="match status" value="1"/>
</dbReference>
<dbReference type="PANTHER" id="PTHR13713">
    <property type="entry name" value="SIALYLTRANSFERASE"/>
    <property type="match status" value="1"/>
</dbReference>
<dbReference type="InterPro" id="IPR001675">
    <property type="entry name" value="Glyco_trans_29"/>
</dbReference>
<dbReference type="PROSITE" id="PS51257">
    <property type="entry name" value="PROKAR_LIPOPROTEIN"/>
    <property type="match status" value="1"/>
</dbReference>
<keyword evidence="8" id="KW-0333">Golgi apparatus</keyword>
<evidence type="ECO:0000256" key="11">
    <source>
        <dbReference type="SAM" id="SignalP"/>
    </source>
</evidence>
<dbReference type="InterPro" id="IPR051142">
    <property type="entry name" value="Glycosyltransferase_29"/>
</dbReference>
<dbReference type="InterPro" id="IPR038578">
    <property type="entry name" value="GT29-like_sf"/>
</dbReference>
<feature type="chain" id="PRO_5031395819" evidence="11">
    <location>
        <begin position="26"/>
        <end position="327"/>
    </location>
</feature>
<dbReference type="AlphaFoldDB" id="A0A7S1C754"/>
<proteinExistence type="inferred from homology"/>
<comment type="similarity">
    <text evidence="2">Belongs to the glycosyltransferase 29 family.</text>
</comment>
<keyword evidence="11" id="KW-0732">Signal</keyword>
<evidence type="ECO:0000256" key="9">
    <source>
        <dbReference type="ARBA" id="ARBA00023136"/>
    </source>
</evidence>
<sequence>MAGARVAALRLAACCLLALVACSFAGNECTPGRYGRYVSSRIDLREPVLLEAAALDDACEWEAPPPRGLARVERLVVEEALANSGVAAAAPLFNDVRAADAAGRTCAVVGNGGVLLGRGLGREIDTHDVVIRFNFGPVDGYERDVGSRTTVRMFYPESSDLLRETSSAQTLQGLWLFRAHDVAGVYWLRHLLVGDRVQIAHWKGSDWLNLTTTLPVARSNVAVAAPSFLRYVSRRWLDGHKPSSGLEGIVMALHLCEHVSVYGFNVQDADAPYYYFSELPTRTILHNANASMSHDFGAEQAVRWALHDAGAIVDRTGEVFARPSWPA</sequence>
<accession>A0A7S1C754</accession>
<dbReference type="FunFam" id="3.90.1480.20:FF:000015">
    <property type="entry name" value="Lactosylceramide alpha-2,3-sialyltransferase"/>
    <property type="match status" value="1"/>
</dbReference>
<evidence type="ECO:0000256" key="10">
    <source>
        <dbReference type="ARBA" id="ARBA00023180"/>
    </source>
</evidence>
<evidence type="ECO:0000256" key="1">
    <source>
        <dbReference type="ARBA" id="ARBA00004323"/>
    </source>
</evidence>
<dbReference type="GO" id="GO:0000139">
    <property type="term" value="C:Golgi membrane"/>
    <property type="evidence" value="ECO:0007669"/>
    <property type="project" value="UniProtKB-SubCell"/>
</dbReference>
<organism evidence="12">
    <name type="scientific">Bicosoecida sp. CB-2014</name>
    <dbReference type="NCBI Taxonomy" id="1486930"/>
    <lineage>
        <taxon>Eukaryota</taxon>
        <taxon>Sar</taxon>
        <taxon>Stramenopiles</taxon>
        <taxon>Bigyra</taxon>
        <taxon>Opalozoa</taxon>
        <taxon>Bicosoecida</taxon>
    </lineage>
</organism>
<feature type="signal peptide" evidence="11">
    <location>
        <begin position="1"/>
        <end position="25"/>
    </location>
</feature>
<keyword evidence="3" id="KW-0328">Glycosyltransferase</keyword>
<evidence type="ECO:0000256" key="2">
    <source>
        <dbReference type="ARBA" id="ARBA00006003"/>
    </source>
</evidence>
<evidence type="ECO:0000256" key="7">
    <source>
        <dbReference type="ARBA" id="ARBA00022989"/>
    </source>
</evidence>
<name>A0A7S1C754_9STRA</name>
<comment type="subcellular location">
    <subcellularLocation>
        <location evidence="1">Golgi apparatus membrane</location>
        <topology evidence="1">Single-pass type II membrane protein</topology>
    </subcellularLocation>
</comment>
<keyword evidence="5" id="KW-0812">Transmembrane</keyword>
<keyword evidence="9" id="KW-0472">Membrane</keyword>
<evidence type="ECO:0000256" key="6">
    <source>
        <dbReference type="ARBA" id="ARBA00022968"/>
    </source>
</evidence>
<evidence type="ECO:0000256" key="4">
    <source>
        <dbReference type="ARBA" id="ARBA00022679"/>
    </source>
</evidence>
<protein>
    <submittedName>
        <fullName evidence="12">Uncharacterized protein</fullName>
    </submittedName>
</protein>
<evidence type="ECO:0000313" key="12">
    <source>
        <dbReference type="EMBL" id="CAD8909438.1"/>
    </source>
</evidence>
<evidence type="ECO:0000256" key="3">
    <source>
        <dbReference type="ARBA" id="ARBA00022676"/>
    </source>
</evidence>
<evidence type="ECO:0000256" key="8">
    <source>
        <dbReference type="ARBA" id="ARBA00023034"/>
    </source>
</evidence>
<reference evidence="12" key="1">
    <citation type="submission" date="2021-01" db="EMBL/GenBank/DDBJ databases">
        <authorList>
            <person name="Corre E."/>
            <person name="Pelletier E."/>
            <person name="Niang G."/>
            <person name="Scheremetjew M."/>
            <person name="Finn R."/>
            <person name="Kale V."/>
            <person name="Holt S."/>
            <person name="Cochrane G."/>
            <person name="Meng A."/>
            <person name="Brown T."/>
            <person name="Cohen L."/>
        </authorList>
    </citation>
    <scope>NUCLEOTIDE SEQUENCE</scope>
    <source>
        <strain evidence="12">Ms1</strain>
    </source>
</reference>
<evidence type="ECO:0000256" key="5">
    <source>
        <dbReference type="ARBA" id="ARBA00022692"/>
    </source>
</evidence>
<keyword evidence="6" id="KW-0735">Signal-anchor</keyword>
<dbReference type="Gene3D" id="3.90.1480.20">
    <property type="entry name" value="Glycosyl transferase family 29"/>
    <property type="match status" value="1"/>
</dbReference>
<keyword evidence="10" id="KW-0325">Glycoprotein</keyword>
<gene>
    <name evidence="12" type="ORF">BSP0115_LOCUS2642</name>
</gene>
<dbReference type="Pfam" id="PF00777">
    <property type="entry name" value="Glyco_transf_29"/>
    <property type="match status" value="1"/>
</dbReference>
<dbReference type="EMBL" id="HBFS01003835">
    <property type="protein sequence ID" value="CAD8909438.1"/>
    <property type="molecule type" value="Transcribed_RNA"/>
</dbReference>